<organism evidence="2 3">
    <name type="scientific">Nicrophorus vespilloides</name>
    <name type="common">Boreal carrion beetle</name>
    <dbReference type="NCBI Taxonomy" id="110193"/>
    <lineage>
        <taxon>Eukaryota</taxon>
        <taxon>Metazoa</taxon>
        <taxon>Ecdysozoa</taxon>
        <taxon>Arthropoda</taxon>
        <taxon>Hexapoda</taxon>
        <taxon>Insecta</taxon>
        <taxon>Pterygota</taxon>
        <taxon>Neoptera</taxon>
        <taxon>Endopterygota</taxon>
        <taxon>Coleoptera</taxon>
        <taxon>Polyphaga</taxon>
        <taxon>Staphyliniformia</taxon>
        <taxon>Silphidae</taxon>
        <taxon>Nicrophorinae</taxon>
        <taxon>Nicrophorus</taxon>
    </lineage>
</organism>
<sequence length="324" mass="36359">MPRRRHNNNRVIQRTTSETIRIGGETDANHRPSNLPPPHTKKTVSSASFVVTGVSTRADAATCDSPDDSEEFSRQTDIETPSFSEDTSYSQYTEDVDYCACEEIILKRCVNAVMTASDEAPQEPTSSNAASSPIKIITSSSSSTSHIPSPGRFIGRFQVVKVESIHPFRRGRWICHDYVDNSEYAPKDGYEYFRGKFIKRKELEIIKKQMEQETFIFDPLMDINAQQGMHNITQPVALLHNSATQLVFMNAPVLSSNYHPIIRSENTAAQTFNSQKIISTTPRPILRTGCAPKRCSVFAQLTARYSNSNAVRLVVYTQIPFVRA</sequence>
<evidence type="ECO:0000256" key="1">
    <source>
        <dbReference type="SAM" id="MobiDB-lite"/>
    </source>
</evidence>
<feature type="compositionally biased region" description="Polar residues" evidence="1">
    <location>
        <begin position="9"/>
        <end position="19"/>
    </location>
</feature>
<name>A0ABM1M3Z5_NICVS</name>
<reference evidence="3" key="1">
    <citation type="submission" date="2025-08" db="UniProtKB">
        <authorList>
            <consortium name="RefSeq"/>
        </authorList>
    </citation>
    <scope>IDENTIFICATION</scope>
    <source>
        <tissue evidence="3">Whole Larva</tissue>
    </source>
</reference>
<accession>A0ABM1M3Z5</accession>
<keyword evidence="2" id="KW-1185">Reference proteome</keyword>
<feature type="region of interest" description="Disordered" evidence="1">
    <location>
        <begin position="1"/>
        <end position="45"/>
    </location>
</feature>
<dbReference type="GeneID" id="108557330"/>
<evidence type="ECO:0000313" key="3">
    <source>
        <dbReference type="RefSeq" id="XP_017769295.1"/>
    </source>
</evidence>
<feature type="compositionally biased region" description="Polar residues" evidence="1">
    <location>
        <begin position="78"/>
        <end position="87"/>
    </location>
</feature>
<dbReference type="RefSeq" id="XP_017769295.1">
    <property type="nucleotide sequence ID" value="XM_017913806.1"/>
</dbReference>
<proteinExistence type="predicted"/>
<gene>
    <name evidence="3" type="primary">LOC108557330</name>
</gene>
<dbReference type="Proteomes" id="UP000695000">
    <property type="component" value="Unplaced"/>
</dbReference>
<protein>
    <submittedName>
        <fullName evidence="3">Uncharacterized protein LOC108557330 isoform X1</fullName>
    </submittedName>
</protein>
<feature type="region of interest" description="Disordered" evidence="1">
    <location>
        <begin position="59"/>
        <end position="87"/>
    </location>
</feature>
<evidence type="ECO:0000313" key="2">
    <source>
        <dbReference type="Proteomes" id="UP000695000"/>
    </source>
</evidence>